<accession>A0A381NFN9</accession>
<dbReference type="Gene3D" id="1.25.40.920">
    <property type="entry name" value="TRAP transporter T-component"/>
    <property type="match status" value="1"/>
</dbReference>
<organism evidence="1">
    <name type="scientific">marine metagenome</name>
    <dbReference type="NCBI Taxonomy" id="408172"/>
    <lineage>
        <taxon>unclassified sequences</taxon>
        <taxon>metagenomes</taxon>
        <taxon>ecological metagenomes</taxon>
    </lineage>
</organism>
<name>A0A381NFN9_9ZZZZ</name>
<reference evidence="1" key="1">
    <citation type="submission" date="2018-05" db="EMBL/GenBank/DDBJ databases">
        <authorList>
            <person name="Lanie J.A."/>
            <person name="Ng W.-L."/>
            <person name="Kazmierczak K.M."/>
            <person name="Andrzejewski T.M."/>
            <person name="Davidsen T.M."/>
            <person name="Wayne K.J."/>
            <person name="Tettelin H."/>
            <person name="Glass J.I."/>
            <person name="Rusch D."/>
            <person name="Podicherti R."/>
            <person name="Tsui H.-C.T."/>
            <person name="Winkler M.E."/>
        </authorList>
    </citation>
    <scope>NUCLEOTIDE SEQUENCE</scope>
</reference>
<sequence>MKKYFIFIYWLSISLQIFSSWKCSNQKIEIQTSQSQNIDFLLEQAKLFWEQRSDSNAVKKVNYILGLANEVDHNNFELLYLYSRSLFFQGIFLEDDKIKKDSLFIKGAEIGEYSVLNDSLFKSILNETKGDPDFKILSALSIAPKELVPGMYWWATNKLWYLNNKPALERVNHREILEIIMHRIISLEPDYLYGGPYRFFGIFYSRIPGVEITQSKNYFEKAISSSPNYFGNKVQMSEFYHQKAENRNLFHNQLQSIINIDPTINPEIIPENIFYQKRAMDLLNQEETLFE</sequence>
<proteinExistence type="predicted"/>
<dbReference type="InterPro" id="IPR038537">
    <property type="entry name" value="TatT_sf"/>
</dbReference>
<protein>
    <submittedName>
        <fullName evidence="1">Uncharacterized protein</fullName>
    </submittedName>
</protein>
<dbReference type="Pfam" id="PF16811">
    <property type="entry name" value="TAtT"/>
    <property type="match status" value="1"/>
</dbReference>
<gene>
    <name evidence="1" type="ORF">METZ01_LOCUS6229</name>
</gene>
<evidence type="ECO:0000313" key="1">
    <source>
        <dbReference type="EMBL" id="SUZ53375.1"/>
    </source>
</evidence>
<dbReference type="InterPro" id="IPR031823">
    <property type="entry name" value="TatT"/>
</dbReference>
<dbReference type="AlphaFoldDB" id="A0A381NFN9"/>
<dbReference type="EMBL" id="UINC01000329">
    <property type="protein sequence ID" value="SUZ53375.1"/>
    <property type="molecule type" value="Genomic_DNA"/>
</dbReference>